<comment type="caution">
    <text evidence="11">The sequence shown here is derived from an EMBL/GenBank/DDBJ whole genome shotgun (WGS) entry which is preliminary data.</text>
</comment>
<dbReference type="NCBIfam" id="TIGR01711">
    <property type="entry name" value="gspJ"/>
    <property type="match status" value="1"/>
</dbReference>
<evidence type="ECO:0000256" key="1">
    <source>
        <dbReference type="ARBA" id="ARBA00004377"/>
    </source>
</evidence>
<dbReference type="InterPro" id="IPR051621">
    <property type="entry name" value="T2SS_protein_J"/>
</dbReference>
<dbReference type="PANTHER" id="PTHR39583:SF2">
    <property type="entry name" value="TYPE II SECRETION SYSTEM PROTEIN J"/>
    <property type="match status" value="1"/>
</dbReference>
<accession>A0ABU9SXS1</accession>
<gene>
    <name evidence="11" type="primary">gspJ</name>
    <name evidence="11" type="ORF">WNY77_14810</name>
</gene>
<keyword evidence="8 10" id="KW-1133">Transmembrane helix</keyword>
<reference evidence="11 12" key="1">
    <citation type="submission" date="2024-03" db="EMBL/GenBank/DDBJ databases">
        <title>Community enrichment and isolation of bacterial strains for fucoidan degradation.</title>
        <authorList>
            <person name="Sichert A."/>
        </authorList>
    </citation>
    <scope>NUCLEOTIDE SEQUENCE [LARGE SCALE GENOMIC DNA]</scope>
    <source>
        <strain evidence="11 12">AS12</strain>
    </source>
</reference>
<keyword evidence="5" id="KW-0488">Methylation</keyword>
<evidence type="ECO:0000256" key="3">
    <source>
        <dbReference type="ARBA" id="ARBA00021539"/>
    </source>
</evidence>
<protein>
    <recommendedName>
        <fullName evidence="3">Type II secretion system protein J</fullName>
    </recommendedName>
</protein>
<dbReference type="PANTHER" id="PTHR39583">
    <property type="entry name" value="TYPE II SECRETION SYSTEM PROTEIN J-RELATED"/>
    <property type="match status" value="1"/>
</dbReference>
<evidence type="ECO:0000256" key="2">
    <source>
        <dbReference type="ARBA" id="ARBA00011084"/>
    </source>
</evidence>
<evidence type="ECO:0000256" key="10">
    <source>
        <dbReference type="SAM" id="Phobius"/>
    </source>
</evidence>
<organism evidence="11 12">
    <name type="scientific">Paraglaciecola mesophila</name>
    <dbReference type="NCBI Taxonomy" id="197222"/>
    <lineage>
        <taxon>Bacteria</taxon>
        <taxon>Pseudomonadati</taxon>
        <taxon>Pseudomonadota</taxon>
        <taxon>Gammaproteobacteria</taxon>
        <taxon>Alteromonadales</taxon>
        <taxon>Alteromonadaceae</taxon>
        <taxon>Paraglaciecola</taxon>
    </lineage>
</organism>
<evidence type="ECO:0000313" key="12">
    <source>
        <dbReference type="Proteomes" id="UP001461163"/>
    </source>
</evidence>
<dbReference type="Gene3D" id="3.10.610.10">
    <property type="entry name" value="GSPII I/J protein-like"/>
    <property type="match status" value="1"/>
</dbReference>
<keyword evidence="12" id="KW-1185">Reference proteome</keyword>
<feature type="transmembrane region" description="Helical" evidence="10">
    <location>
        <begin position="35"/>
        <end position="60"/>
    </location>
</feature>
<dbReference type="Pfam" id="PF07963">
    <property type="entry name" value="N_methyl"/>
    <property type="match status" value="1"/>
</dbReference>
<dbReference type="NCBIfam" id="TIGR02532">
    <property type="entry name" value="IV_pilin_GFxxxE"/>
    <property type="match status" value="1"/>
</dbReference>
<evidence type="ECO:0000256" key="5">
    <source>
        <dbReference type="ARBA" id="ARBA00022481"/>
    </source>
</evidence>
<comment type="subcellular location">
    <subcellularLocation>
        <location evidence="1">Cell inner membrane</location>
        <topology evidence="1">Single-pass membrane protein</topology>
    </subcellularLocation>
</comment>
<dbReference type="InterPro" id="IPR045584">
    <property type="entry name" value="Pilin-like"/>
</dbReference>
<evidence type="ECO:0000256" key="8">
    <source>
        <dbReference type="ARBA" id="ARBA00022989"/>
    </source>
</evidence>
<dbReference type="InterPro" id="IPR010055">
    <property type="entry name" value="T2SS_protein-GspJ"/>
</dbReference>
<dbReference type="EMBL" id="JBBMQS010000008">
    <property type="protein sequence ID" value="MEM5498677.1"/>
    <property type="molecule type" value="Genomic_DNA"/>
</dbReference>
<evidence type="ECO:0000256" key="6">
    <source>
        <dbReference type="ARBA" id="ARBA00022519"/>
    </source>
</evidence>
<dbReference type="Proteomes" id="UP001461163">
    <property type="component" value="Unassembled WGS sequence"/>
</dbReference>
<dbReference type="InterPro" id="IPR012902">
    <property type="entry name" value="N_methyl_site"/>
</dbReference>
<sequence>MMMCKTALANTFELVSPAGYLKTSVRRRAEHGFTLLEILIAMAIFTLIGIASTGVLTSVIDSDELSTERFEKLQTLQRAMLTLERDILQAVARPVRVEGEANERVMLGGDGVLDSYHDGLVFVHGGWHNPQLRLPRSTLQGVGYRVQERQLQRLYGNYVDNVIGYEPKVKVLLENIDDFKVYFIPVDEDEEGDSAWQDDYSDEVLPKAVAIEITSQDFGLIRREFLLSGASS</sequence>
<dbReference type="SUPFAM" id="SSF54523">
    <property type="entry name" value="Pili subunits"/>
    <property type="match status" value="1"/>
</dbReference>
<keyword evidence="6" id="KW-0997">Cell inner membrane</keyword>
<evidence type="ECO:0000256" key="7">
    <source>
        <dbReference type="ARBA" id="ARBA00022692"/>
    </source>
</evidence>
<name>A0ABU9SXS1_9ALTE</name>
<keyword evidence="7 10" id="KW-0812">Transmembrane</keyword>
<evidence type="ECO:0000256" key="9">
    <source>
        <dbReference type="ARBA" id="ARBA00023136"/>
    </source>
</evidence>
<proteinExistence type="inferred from homology"/>
<evidence type="ECO:0000256" key="4">
    <source>
        <dbReference type="ARBA" id="ARBA00022475"/>
    </source>
</evidence>
<dbReference type="Pfam" id="PF11612">
    <property type="entry name" value="T2SSJ"/>
    <property type="match status" value="1"/>
</dbReference>
<dbReference type="Gene3D" id="2.10.70.20">
    <property type="entry name" value="gspk-gspi-gspj complex like domains"/>
    <property type="match status" value="1"/>
</dbReference>
<keyword evidence="9 10" id="KW-0472">Membrane</keyword>
<comment type="similarity">
    <text evidence="2">Belongs to the GSP J family.</text>
</comment>
<dbReference type="PROSITE" id="PS00409">
    <property type="entry name" value="PROKAR_NTER_METHYL"/>
    <property type="match status" value="1"/>
</dbReference>
<keyword evidence="4" id="KW-1003">Cell membrane</keyword>
<evidence type="ECO:0000313" key="11">
    <source>
        <dbReference type="EMBL" id="MEM5498677.1"/>
    </source>
</evidence>